<dbReference type="SMART" id="SM00703">
    <property type="entry name" value="NRF"/>
    <property type="match status" value="1"/>
</dbReference>
<feature type="region of interest" description="Disordered" evidence="1">
    <location>
        <begin position="146"/>
        <end position="200"/>
    </location>
</feature>
<sequence>MSRTKGLGVLLVLLVAGQLAAAVNQTEPEATNSSEPVKALASTAQLRDFAAHHFSSRNNITILHEVDDDEEEEEPPLTLNTHEVLPQKPLKKKPYLPLEKLLPSIEYVKPHPLKEYELHPVTFDFNLGDLEDLEHEVIKKGDLSSEEQHVLSNGNAPELSYKPTNPDDSDTVDVDISALPESSFQPTTTATSTTTTAAASTTAATTTTTTTTATAAAAATTTAATTTTSSTHILKILKNKPSPKKGRELLKQSDDELQLKTLGSTINSISHYLGSNGTANANSSTMAESLYGSANYFQIVTNLYDHFYWQISEIRTSVRTGCGLEMQAYLTGLHSSYEWAQKAYDASGRYRGQLLFGNDKWLGQLTFCLELNRQLSGSGERKHFELEFYVADISLQMPRLNRTQQLLSLGECLPKSCSAHDVQSILSLDPYARMLTMLGAHNASAQQPALQVLRVRTVPGLYSHWRQLKFQVFISFLLTLLLVMIVATYYQMRIDERRLVAAPIPAISAKCDAASKSGDYEAAYYGKPFELFQMRPLSSNGLVATDSTLDAHVDMNGNRQRHPDAATNSAEAMHGESTASTSVASVVGVAGKQTDKNEMTDYQVETGSCAGVAGTYEAEQPIALHQQLLLCFALQTNAKAILNIDKNKETHTSCLHGLRVFSVLWTMMVHTYLQMFAIGENKFERVITERSFWYQVIGNATFSVDSFFFISGLLVTLLYVKQERKPAGPPCTVFKRSFLDTMMMFLYRYLRLTPVYLFVVLFNDFAVRQGLDSSVFQPAKIEHNTCRIFWWRNILYINNFFPQHEMCMMWSWYMANDMQFYVMACLLLALSRKYFKAVAVTLVVFLVSSWSVSGIISLQHQYTHKVALPFESFDFLYDKPWQRVGAYIVGMFTGYALYRVKTPPKISRRLNLSLWACSLGVLFLVIFGVWPGELSVVNTAFYVSIGHTAFGCGLVWIVLSCCWGLAPTVNAILSYRMLWPLSRLTYCAYLIHPIIMFICSSHMSGTVHLNNPMILTTFLGNAVVSFGSAFVISALFEAPVIRVLKICFKK</sequence>
<accession>A0ABM1PYS1</accession>
<dbReference type="PANTHER" id="PTHR11161:SF69">
    <property type="entry name" value="NOSE RESISTANT TO FLUOXETINE PROTEIN 6-LIKE PROTEIN"/>
    <property type="match status" value="1"/>
</dbReference>
<dbReference type="RefSeq" id="XP_017872358.1">
    <property type="nucleotide sequence ID" value="XM_018016869.1"/>
</dbReference>
<organism evidence="5 6">
    <name type="scientific">Drosophila arizonae</name>
    <name type="common">Fruit fly</name>
    <dbReference type="NCBI Taxonomy" id="7263"/>
    <lineage>
        <taxon>Eukaryota</taxon>
        <taxon>Metazoa</taxon>
        <taxon>Ecdysozoa</taxon>
        <taxon>Arthropoda</taxon>
        <taxon>Hexapoda</taxon>
        <taxon>Insecta</taxon>
        <taxon>Pterygota</taxon>
        <taxon>Neoptera</taxon>
        <taxon>Endopterygota</taxon>
        <taxon>Diptera</taxon>
        <taxon>Brachycera</taxon>
        <taxon>Muscomorpha</taxon>
        <taxon>Ephydroidea</taxon>
        <taxon>Drosophilidae</taxon>
        <taxon>Drosophila</taxon>
    </lineage>
</organism>
<evidence type="ECO:0000259" key="4">
    <source>
        <dbReference type="SMART" id="SM00703"/>
    </source>
</evidence>
<evidence type="ECO:0000256" key="3">
    <source>
        <dbReference type="SAM" id="SignalP"/>
    </source>
</evidence>
<feature type="region of interest" description="Disordered" evidence="1">
    <location>
        <begin position="557"/>
        <end position="576"/>
    </location>
</feature>
<feature type="domain" description="Nose resistant-to-fluoxetine protein N-terminal" evidence="4">
    <location>
        <begin position="319"/>
        <end position="444"/>
    </location>
</feature>
<dbReference type="RefSeq" id="XP_017872357.1">
    <property type="nucleotide sequence ID" value="XM_018016868.1"/>
</dbReference>
<feature type="transmembrane region" description="Helical" evidence="2">
    <location>
        <begin position="880"/>
        <end position="898"/>
    </location>
</feature>
<reference evidence="6 7" key="3">
    <citation type="submission" date="2025-05" db="UniProtKB">
        <authorList>
            <consortium name="RefSeq"/>
        </authorList>
    </citation>
    <scope>IDENTIFICATION</scope>
    <source>
        <tissue evidence="6 7">Whole organism</tissue>
    </source>
</reference>
<feature type="signal peptide" evidence="3">
    <location>
        <begin position="1"/>
        <end position="22"/>
    </location>
</feature>
<feature type="transmembrane region" description="Helical" evidence="2">
    <location>
        <begin position="986"/>
        <end position="1007"/>
    </location>
</feature>
<reference evidence="5" key="1">
    <citation type="journal article" date="1997" name="Nucleic Acids Res.">
        <title>tRNAscan-SE: a program for improved detection of transfer RNA genes in genomic sequence.</title>
        <authorList>
            <person name="Lowe T.M."/>
            <person name="Eddy S.R."/>
        </authorList>
    </citation>
    <scope>NUCLEOTIDE SEQUENCE [LARGE SCALE GENOMIC DNA]</scope>
</reference>
<feature type="transmembrane region" description="Helical" evidence="2">
    <location>
        <begin position="1013"/>
        <end position="1036"/>
    </location>
</feature>
<feature type="transmembrane region" description="Helical" evidence="2">
    <location>
        <begin position="470"/>
        <end position="490"/>
    </location>
</feature>
<dbReference type="GeneID" id="108620016"/>
<feature type="transmembrane region" description="Helical" evidence="2">
    <location>
        <begin position="810"/>
        <end position="830"/>
    </location>
</feature>
<feature type="transmembrane region" description="Helical" evidence="2">
    <location>
        <begin position="656"/>
        <end position="673"/>
    </location>
</feature>
<dbReference type="InterPro" id="IPR002656">
    <property type="entry name" value="Acyl_transf_3_dom"/>
</dbReference>
<feature type="transmembrane region" description="Helical" evidence="2">
    <location>
        <begin position="910"/>
        <end position="930"/>
    </location>
</feature>
<evidence type="ECO:0000313" key="5">
    <source>
        <dbReference type="Proteomes" id="UP000694904"/>
    </source>
</evidence>
<dbReference type="Proteomes" id="UP000694904">
    <property type="component" value="Chromosome X"/>
</dbReference>
<evidence type="ECO:0000256" key="1">
    <source>
        <dbReference type="SAM" id="MobiDB-lite"/>
    </source>
</evidence>
<evidence type="ECO:0000256" key="2">
    <source>
        <dbReference type="SAM" id="Phobius"/>
    </source>
</evidence>
<protein>
    <submittedName>
        <fullName evidence="6 7">Uncharacterized protein LOC108620016 isoform X1</fullName>
    </submittedName>
</protein>
<feature type="transmembrane region" description="Helical" evidence="2">
    <location>
        <begin position="693"/>
        <end position="720"/>
    </location>
</feature>
<evidence type="ECO:0000313" key="7">
    <source>
        <dbReference type="RefSeq" id="XP_017872358.1"/>
    </source>
</evidence>
<dbReference type="Pfam" id="PF20146">
    <property type="entry name" value="NRF"/>
    <property type="match status" value="1"/>
</dbReference>
<feature type="compositionally biased region" description="Low complexity" evidence="1">
    <location>
        <begin position="187"/>
        <end position="200"/>
    </location>
</feature>
<evidence type="ECO:0000313" key="6">
    <source>
        <dbReference type="RefSeq" id="XP_017872357.1"/>
    </source>
</evidence>
<gene>
    <name evidence="6 7" type="primary">LOC108620016</name>
</gene>
<feature type="transmembrane region" description="Helical" evidence="2">
    <location>
        <begin position="837"/>
        <end position="860"/>
    </location>
</feature>
<proteinExistence type="predicted"/>
<dbReference type="InterPro" id="IPR052728">
    <property type="entry name" value="O2_lipid_transport_reg"/>
</dbReference>
<reference evidence="5" key="2">
    <citation type="journal article" date="2016" name="G3 (Bethesda)">
        <title>Genome Evolution in Three Species of Cactophilic Drosophila.</title>
        <authorList>
            <person name="Sanchez-Flores A."/>
            <person name="Penazola F."/>
            <person name="Carpinteyro-Ponce J."/>
            <person name="Nazario-Yepiz N."/>
            <person name="Abreu-Goodger C."/>
            <person name="Machado C.A."/>
            <person name="Markow T.A."/>
        </authorList>
    </citation>
    <scope>NUCLEOTIDE SEQUENCE [LARGE SCALE GENOMIC DNA]</scope>
</reference>
<dbReference type="Pfam" id="PF01757">
    <property type="entry name" value="Acyl_transf_3"/>
    <property type="match status" value="1"/>
</dbReference>
<feature type="transmembrane region" description="Helical" evidence="2">
    <location>
        <begin position="942"/>
        <end position="966"/>
    </location>
</feature>
<name>A0ABM1PYS1_DROAR</name>
<keyword evidence="3" id="KW-0732">Signal</keyword>
<keyword evidence="2" id="KW-0812">Transmembrane</keyword>
<keyword evidence="2" id="KW-0472">Membrane</keyword>
<feature type="chain" id="PRO_5045022934" evidence="3">
    <location>
        <begin position="23"/>
        <end position="1050"/>
    </location>
</feature>
<dbReference type="PANTHER" id="PTHR11161">
    <property type="entry name" value="O-ACYLTRANSFERASE"/>
    <property type="match status" value="1"/>
</dbReference>
<dbReference type="InterPro" id="IPR006621">
    <property type="entry name" value="Nose-resist-to-fluoxetine_N"/>
</dbReference>
<feature type="transmembrane region" description="Helical" evidence="2">
    <location>
        <begin position="745"/>
        <end position="762"/>
    </location>
</feature>
<keyword evidence="5" id="KW-1185">Reference proteome</keyword>
<keyword evidence="2" id="KW-1133">Transmembrane helix</keyword>